<sequence length="231" mass="26809">MENSNFSEKVIEALSIDTVIFGFEASKLFVLLVKHGEGKYAGKWALPGGFIKYNESVDDAAYRILTDQTAVRDIFLEELKTFGEVQRYPDSRVITVAYYALVNKQNFELNAGASVSDVRWFDIHEVPHLLFDHNDILSYGFSHLKHKIQHEPIGFNLLPRKFTLLQIKELYEAILEIELDKSNFRRKLIKMNLLVACNEKQKDVAHRAARLYRFDESVYNNLLRKGFVFEV</sequence>
<reference evidence="2" key="1">
    <citation type="submission" date="2021-01" db="EMBL/GenBank/DDBJ databases">
        <title>Fulvivirga kasyanovii gen. nov., sp nov., a novel member of the phylum Bacteroidetes isolated from seawater in a mussel farm.</title>
        <authorList>
            <person name="Zhao L.-H."/>
            <person name="Wang Z.-J."/>
        </authorList>
    </citation>
    <scope>NUCLEOTIDE SEQUENCE</scope>
    <source>
        <strain evidence="2">2943</strain>
    </source>
</reference>
<dbReference type="Proteomes" id="UP000659388">
    <property type="component" value="Unassembled WGS sequence"/>
</dbReference>
<dbReference type="EMBL" id="JAESIY010000002">
    <property type="protein sequence ID" value="MBL3655405.1"/>
    <property type="molecule type" value="Genomic_DNA"/>
</dbReference>
<dbReference type="InterPro" id="IPR015797">
    <property type="entry name" value="NUDIX_hydrolase-like_dom_sf"/>
</dbReference>
<accession>A0A937JZL5</accession>
<dbReference type="InterPro" id="IPR036388">
    <property type="entry name" value="WH-like_DNA-bd_sf"/>
</dbReference>
<dbReference type="Pfam" id="PF21906">
    <property type="entry name" value="WHD_NrtR"/>
    <property type="match status" value="1"/>
</dbReference>
<keyword evidence="2" id="KW-0378">Hydrolase</keyword>
<dbReference type="Gene3D" id="3.90.79.10">
    <property type="entry name" value="Nucleoside Triphosphate Pyrophosphohydrolase"/>
    <property type="match status" value="1"/>
</dbReference>
<dbReference type="SUPFAM" id="SSF46785">
    <property type="entry name" value="Winged helix' DNA-binding domain"/>
    <property type="match status" value="1"/>
</dbReference>
<dbReference type="PANTHER" id="PTHR43736:SF4">
    <property type="entry name" value="SLR1690 PROTEIN"/>
    <property type="match status" value="1"/>
</dbReference>
<dbReference type="InterPro" id="IPR054105">
    <property type="entry name" value="WHD_NrtR"/>
</dbReference>
<feature type="domain" description="Nudix hydrolase" evidence="1">
    <location>
        <begin position="13"/>
        <end position="144"/>
    </location>
</feature>
<dbReference type="Pfam" id="PF00293">
    <property type="entry name" value="NUDIX"/>
    <property type="match status" value="1"/>
</dbReference>
<dbReference type="InterPro" id="IPR036390">
    <property type="entry name" value="WH_DNA-bd_sf"/>
</dbReference>
<gene>
    <name evidence="2" type="ORF">JL102_04635</name>
</gene>
<evidence type="ECO:0000313" key="2">
    <source>
        <dbReference type="EMBL" id="MBL3655405.1"/>
    </source>
</evidence>
<keyword evidence="3" id="KW-1185">Reference proteome</keyword>
<evidence type="ECO:0000259" key="1">
    <source>
        <dbReference type="PROSITE" id="PS51462"/>
    </source>
</evidence>
<dbReference type="PROSITE" id="PS51462">
    <property type="entry name" value="NUDIX"/>
    <property type="match status" value="1"/>
</dbReference>
<dbReference type="AlphaFoldDB" id="A0A937JZL5"/>
<comment type="caution">
    <text evidence="2">The sequence shown here is derived from an EMBL/GenBank/DDBJ whole genome shotgun (WGS) entry which is preliminary data.</text>
</comment>
<dbReference type="PANTHER" id="PTHR43736">
    <property type="entry name" value="ADP-RIBOSE PYROPHOSPHATASE"/>
    <property type="match status" value="1"/>
</dbReference>
<dbReference type="Gene3D" id="1.10.10.10">
    <property type="entry name" value="Winged helix-like DNA-binding domain superfamily/Winged helix DNA-binding domain"/>
    <property type="match status" value="1"/>
</dbReference>
<dbReference type="GO" id="GO:0016787">
    <property type="term" value="F:hydrolase activity"/>
    <property type="evidence" value="ECO:0007669"/>
    <property type="project" value="UniProtKB-KW"/>
</dbReference>
<dbReference type="RefSeq" id="WP_202243079.1">
    <property type="nucleotide sequence ID" value="NZ_JAESIY010000002.1"/>
</dbReference>
<dbReference type="InterPro" id="IPR000086">
    <property type="entry name" value="NUDIX_hydrolase_dom"/>
</dbReference>
<name>A0A937JZL5_9BACT</name>
<protein>
    <submittedName>
        <fullName evidence="2">NUDIX hydrolase</fullName>
    </submittedName>
</protein>
<evidence type="ECO:0000313" key="3">
    <source>
        <dbReference type="Proteomes" id="UP000659388"/>
    </source>
</evidence>
<organism evidence="2 3">
    <name type="scientific">Fulvivirga sediminis</name>
    <dbReference type="NCBI Taxonomy" id="2803949"/>
    <lineage>
        <taxon>Bacteria</taxon>
        <taxon>Pseudomonadati</taxon>
        <taxon>Bacteroidota</taxon>
        <taxon>Cytophagia</taxon>
        <taxon>Cytophagales</taxon>
        <taxon>Fulvivirgaceae</taxon>
        <taxon>Fulvivirga</taxon>
    </lineage>
</organism>
<proteinExistence type="predicted"/>
<dbReference type="CDD" id="cd18873">
    <property type="entry name" value="NUDIX_NadM_like"/>
    <property type="match status" value="1"/>
</dbReference>
<dbReference type="SUPFAM" id="SSF55811">
    <property type="entry name" value="Nudix"/>
    <property type="match status" value="1"/>
</dbReference>